<geneLocation type="plasmid" evidence="1 2">
    <name>pTRESU01</name>
</geneLocation>
<reference evidence="2" key="1">
    <citation type="submission" date="2011-04" db="EMBL/GenBank/DDBJ databases">
        <title>The complete genome of plasmid of Treponema succinifaciens DSM 2489.</title>
        <authorList>
            <person name="Lucas S."/>
            <person name="Copeland A."/>
            <person name="Lapidus A."/>
            <person name="Bruce D."/>
            <person name="Goodwin L."/>
            <person name="Pitluck S."/>
            <person name="Peters L."/>
            <person name="Kyrpides N."/>
            <person name="Mavromatis K."/>
            <person name="Ivanova N."/>
            <person name="Ovchinnikova G."/>
            <person name="Teshima H."/>
            <person name="Detter J.C."/>
            <person name="Tapia R."/>
            <person name="Han C."/>
            <person name="Land M."/>
            <person name="Hauser L."/>
            <person name="Markowitz V."/>
            <person name="Cheng J.-F."/>
            <person name="Hugenholtz P."/>
            <person name="Woyke T."/>
            <person name="Wu D."/>
            <person name="Gronow S."/>
            <person name="Wellnitz S."/>
            <person name="Brambilla E."/>
            <person name="Klenk H.-P."/>
            <person name="Eisen J.A."/>
        </authorList>
    </citation>
    <scope>NUCLEOTIDE SEQUENCE [LARGE SCALE GENOMIC DNA]</scope>
    <source>
        <strain evidence="2">ATCC 33096 / DSM 2489 / 6091</strain>
        <plasmid evidence="2">Plasmid pTRESU01</plasmid>
    </source>
</reference>
<evidence type="ECO:0000313" key="1">
    <source>
        <dbReference type="EMBL" id="AEB15445.1"/>
    </source>
</evidence>
<evidence type="ECO:0000313" key="2">
    <source>
        <dbReference type="Proteomes" id="UP000006852"/>
    </source>
</evidence>
<dbReference type="GeneID" id="302999688"/>
<name>F2NYE6_TRES6</name>
<organism evidence="1 2">
    <name type="scientific">Treponema succinifaciens (strain ATCC 33096 / DSM 2489 / 6091)</name>
    <dbReference type="NCBI Taxonomy" id="869209"/>
    <lineage>
        <taxon>Bacteria</taxon>
        <taxon>Pseudomonadati</taxon>
        <taxon>Spirochaetota</taxon>
        <taxon>Spirochaetia</taxon>
        <taxon>Spirochaetales</taxon>
        <taxon>Treponemataceae</taxon>
        <taxon>Treponema</taxon>
    </lineage>
</organism>
<dbReference type="eggNOG" id="ENOG50337CC">
    <property type="taxonomic scope" value="Bacteria"/>
</dbReference>
<dbReference type="HOGENOM" id="CLU_905206_0_0_12"/>
<sequence>MATLYSENPDNFDELEPHLITEFETCKSEIESAALVIFYDTCAVQHHSALPPQYQLKIYDYLKSKNAVVTVVKCVLMELAGDRHHLHSQVIQYLKAMAENGIRIILFNESYVFGFLTDVYQSAATANEKLRYAVRNFNKATTTIRETVNNNAELKVLVSDDEIPTDKDLCESFFSLVRSNKQHKDNLGEQLIGICIYILLHLPAEPTHKFTIFTDDKGAARIISSSTRSIPADVSDKRAGIFSSAKLFQNMYDENFLANEAELKEVIEKIFPSNISVLALMEKSDLTTSEYTFTAEELAHLITLKNTIRIAF</sequence>
<dbReference type="EMBL" id="CP002632">
    <property type="protein sequence ID" value="AEB15445.1"/>
    <property type="molecule type" value="Genomic_DNA"/>
</dbReference>
<proteinExistence type="predicted"/>
<protein>
    <submittedName>
        <fullName evidence="1">Uncharacterized protein</fullName>
    </submittedName>
</protein>
<accession>F2NYE6</accession>
<dbReference type="RefSeq" id="WP_013702695.1">
    <property type="nucleotide sequence ID" value="NC_015386.1"/>
</dbReference>
<gene>
    <name evidence="1" type="ordered locus">Tresu_2583</name>
</gene>
<keyword evidence="1" id="KW-0614">Plasmid</keyword>
<dbReference type="AlphaFoldDB" id="F2NYE6"/>
<dbReference type="Proteomes" id="UP000006852">
    <property type="component" value="Plasmid pTRESU01"/>
</dbReference>
<dbReference type="KEGG" id="tsu:Tresu_2583"/>
<keyword evidence="2" id="KW-1185">Reference proteome</keyword>